<protein>
    <submittedName>
        <fullName evidence="2">Uncharacterized protein</fullName>
    </submittedName>
</protein>
<proteinExistence type="predicted"/>
<evidence type="ECO:0000313" key="2">
    <source>
        <dbReference type="EMBL" id="ALH23277.1"/>
    </source>
</evidence>
<dbReference type="Proteomes" id="UP000203826">
    <property type="component" value="Segment"/>
</dbReference>
<gene>
    <name evidence="2" type="ORF">ceV_371</name>
</gene>
<feature type="transmembrane region" description="Helical" evidence="1">
    <location>
        <begin position="116"/>
        <end position="134"/>
    </location>
</feature>
<keyword evidence="1" id="KW-0472">Membrane</keyword>
<dbReference type="KEGG" id="vg:26049238"/>
<dbReference type="EMBL" id="KT820662">
    <property type="protein sequence ID" value="ALH23277.1"/>
    <property type="molecule type" value="Genomic_DNA"/>
</dbReference>
<accession>A0A0N9QR04</accession>
<reference evidence="2 3" key="1">
    <citation type="journal article" date="2015" name="Genome Announc.">
        <title>The 474-Kilobase-Pair Complete Genome Sequence of CeV-01B, a Virus Infecting Haptolina (Chrysochromulina) ericina (Prymnesiophyceae).</title>
        <authorList>
            <person name="Gallot-Lavallee L."/>
            <person name="Pagarete A."/>
            <person name="Legendre M."/>
            <person name="Santini S."/>
            <person name="Sandaa R.A."/>
            <person name="Himmelbauer H."/>
            <person name="Ogata H."/>
            <person name="Bratbak G."/>
            <person name="Claverie J.M."/>
        </authorList>
    </citation>
    <scope>NUCLEOTIDE SEQUENCE [LARGE SCALE GENOMIC DNA]</scope>
    <source>
        <strain evidence="2">CeV-01B</strain>
    </source>
</reference>
<feature type="transmembrane region" description="Helical" evidence="1">
    <location>
        <begin position="20"/>
        <end position="41"/>
    </location>
</feature>
<sequence>MTVLGLVITMWSSGGKVPILIASILGLSISNSFADGFSIYIANSATKDNKIALTSALVTGSIEFILPIIFTIPLIFLPLKTGIYINILLGFILVSSMGYYISILDKLTIEKTIEKILIYIVVLMAILLSTMYSGKYMPVLQAYVTKLNKYYT</sequence>
<feature type="transmembrane region" description="Helical" evidence="1">
    <location>
        <begin position="83"/>
        <end position="104"/>
    </location>
</feature>
<name>A0A0N9QR04_9VIRU</name>
<keyword evidence="1" id="KW-0812">Transmembrane</keyword>
<keyword evidence="3" id="KW-1185">Reference proteome</keyword>
<keyword evidence="1" id="KW-1133">Transmembrane helix</keyword>
<organism evidence="2 3">
    <name type="scientific">Chrysochromulina ericina virus CeV-01B</name>
    <dbReference type="NCBI Taxonomy" id="3070830"/>
    <lineage>
        <taxon>Viruses</taxon>
        <taxon>Varidnaviria</taxon>
        <taxon>Bamfordvirae</taxon>
        <taxon>Nucleocytoviricota</taxon>
        <taxon>Megaviricetes</taxon>
        <taxon>Imitervirales</taxon>
        <taxon>Mesomimiviridae</taxon>
        <taxon>Tethysvirus</taxon>
        <taxon>Tethysvirus raunefjordenense</taxon>
    </lineage>
</organism>
<evidence type="ECO:0000313" key="3">
    <source>
        <dbReference type="Proteomes" id="UP000203826"/>
    </source>
</evidence>
<feature type="transmembrane region" description="Helical" evidence="1">
    <location>
        <begin position="53"/>
        <end position="77"/>
    </location>
</feature>
<evidence type="ECO:0000256" key="1">
    <source>
        <dbReference type="SAM" id="Phobius"/>
    </source>
</evidence>